<evidence type="ECO:0000313" key="2">
    <source>
        <dbReference type="Proteomes" id="UP000054717"/>
    </source>
</evidence>
<proteinExistence type="predicted"/>
<protein>
    <recommendedName>
        <fullName evidence="3">Bacteriophage protein</fullName>
    </recommendedName>
</protein>
<reference evidence="1" key="1">
    <citation type="submission" date="2016-01" db="EMBL/GenBank/DDBJ databases">
        <authorList>
            <person name="Peeters Charlotte."/>
        </authorList>
    </citation>
    <scope>NUCLEOTIDE SEQUENCE</scope>
    <source>
        <strain evidence="1">LMG 22936</strain>
    </source>
</reference>
<dbReference type="Proteomes" id="UP000054717">
    <property type="component" value="Unassembled WGS sequence"/>
</dbReference>
<name>A0A158G153_9BURK</name>
<dbReference type="STRING" id="326475.AWB66_01486"/>
<organism evidence="1 2">
    <name type="scientific">Caballeronia telluris</name>
    <dbReference type="NCBI Taxonomy" id="326475"/>
    <lineage>
        <taxon>Bacteria</taxon>
        <taxon>Pseudomonadati</taxon>
        <taxon>Pseudomonadota</taxon>
        <taxon>Betaproteobacteria</taxon>
        <taxon>Burkholderiales</taxon>
        <taxon>Burkholderiaceae</taxon>
        <taxon>Caballeronia</taxon>
    </lineage>
</organism>
<accession>A0A158G153</accession>
<sequence>MPKIIVEKPFVLTDAAGQREFAAGEHEVDDAIAKHWYVQEHAQVVKPETKTAKTKG</sequence>
<comment type="caution">
    <text evidence="1">The sequence shown here is derived from an EMBL/GenBank/DDBJ whole genome shotgun (WGS) entry which is preliminary data.</text>
</comment>
<dbReference type="EMBL" id="FCNZ02000004">
    <property type="protein sequence ID" value="SAL25806.1"/>
    <property type="molecule type" value="Genomic_DNA"/>
</dbReference>
<dbReference type="AlphaFoldDB" id="A0A158G153"/>
<dbReference type="RefSeq" id="WP_159462885.1">
    <property type="nucleotide sequence ID" value="NZ_FCNZ02000004.1"/>
</dbReference>
<evidence type="ECO:0000313" key="1">
    <source>
        <dbReference type="EMBL" id="SAL25806.1"/>
    </source>
</evidence>
<keyword evidence="2" id="KW-1185">Reference proteome</keyword>
<gene>
    <name evidence="1" type="ORF">AWB66_01486</name>
</gene>
<evidence type="ECO:0008006" key="3">
    <source>
        <dbReference type="Google" id="ProtNLM"/>
    </source>
</evidence>